<protein>
    <recommendedName>
        <fullName evidence="1">Putative membrane protein insertion efficiency factor</fullName>
    </recommendedName>
</protein>
<comment type="subcellular location">
    <subcellularLocation>
        <location evidence="1">Cell membrane</location>
        <topology evidence="1">Peripheral membrane protein</topology>
        <orientation evidence="1">Cytoplasmic side</orientation>
    </subcellularLocation>
</comment>
<dbReference type="SMART" id="SM01234">
    <property type="entry name" value="Haemolytic"/>
    <property type="match status" value="1"/>
</dbReference>
<proteinExistence type="inferred from homology"/>
<dbReference type="PANTHER" id="PTHR33383">
    <property type="entry name" value="MEMBRANE PROTEIN INSERTION EFFICIENCY FACTOR-RELATED"/>
    <property type="match status" value="1"/>
</dbReference>
<dbReference type="AlphaFoldDB" id="A0A8J7PJC5"/>
<dbReference type="EMBL" id="JAFKGL010000019">
    <property type="protein sequence ID" value="MBN9413255.1"/>
    <property type="molecule type" value="Genomic_DNA"/>
</dbReference>
<organism evidence="2 3">
    <name type="scientific">Candidatus Paracaedimonas acanthamoebae</name>
    <dbReference type="NCBI Taxonomy" id="244581"/>
    <lineage>
        <taxon>Bacteria</taxon>
        <taxon>Pseudomonadati</taxon>
        <taxon>Pseudomonadota</taxon>
        <taxon>Alphaproteobacteria</taxon>
        <taxon>Holosporales</taxon>
        <taxon>Caedimonadaceae</taxon>
        <taxon>Candidatus Paracaedimonas</taxon>
    </lineage>
</organism>
<evidence type="ECO:0000313" key="3">
    <source>
        <dbReference type="Proteomes" id="UP000664414"/>
    </source>
</evidence>
<dbReference type="Pfam" id="PF01809">
    <property type="entry name" value="YidD"/>
    <property type="match status" value="1"/>
</dbReference>
<dbReference type="InterPro" id="IPR002696">
    <property type="entry name" value="Membr_insert_effic_factor_YidD"/>
</dbReference>
<dbReference type="HAMAP" id="MF_00386">
    <property type="entry name" value="UPF0161_YidD"/>
    <property type="match status" value="1"/>
</dbReference>
<dbReference type="NCBIfam" id="TIGR00278">
    <property type="entry name" value="membrane protein insertion efficiency factor YidD"/>
    <property type="match status" value="1"/>
</dbReference>
<evidence type="ECO:0000313" key="2">
    <source>
        <dbReference type="EMBL" id="MBN9413255.1"/>
    </source>
</evidence>
<dbReference type="PANTHER" id="PTHR33383:SF1">
    <property type="entry name" value="MEMBRANE PROTEIN INSERTION EFFICIENCY FACTOR-RELATED"/>
    <property type="match status" value="1"/>
</dbReference>
<evidence type="ECO:0000256" key="1">
    <source>
        <dbReference type="HAMAP-Rule" id="MF_00386"/>
    </source>
</evidence>
<comment type="function">
    <text evidence="1">Could be involved in insertion of integral membrane proteins into the membrane.</text>
</comment>
<accession>A0A8J7PJC5</accession>
<reference evidence="2" key="1">
    <citation type="submission" date="2021-02" db="EMBL/GenBank/DDBJ databases">
        <title>Thiocyanate and organic carbon inputs drive convergent selection for specific autotrophic Afipia and Thiobacillus strains within complex microbiomes.</title>
        <authorList>
            <person name="Huddy R.J."/>
            <person name="Sachdeva R."/>
            <person name="Kadzinga F."/>
            <person name="Kantor R.S."/>
            <person name="Harrison S.T.L."/>
            <person name="Banfield J.F."/>
        </authorList>
    </citation>
    <scope>NUCLEOTIDE SEQUENCE</scope>
    <source>
        <strain evidence="2">SCN18_10_11_15_R4_P_38_20</strain>
    </source>
</reference>
<gene>
    <name evidence="2" type="primary">yidD</name>
    <name evidence="2" type="ORF">J0H12_04955</name>
</gene>
<comment type="caution">
    <text evidence="2">The sequence shown here is derived from an EMBL/GenBank/DDBJ whole genome shotgun (WGS) entry which is preliminary data.</text>
</comment>
<dbReference type="Proteomes" id="UP000664414">
    <property type="component" value="Unassembled WGS sequence"/>
</dbReference>
<comment type="similarity">
    <text evidence="1">Belongs to the UPF0161 family.</text>
</comment>
<keyword evidence="1" id="KW-1003">Cell membrane</keyword>
<keyword evidence="1" id="KW-0472">Membrane</keyword>
<dbReference type="GO" id="GO:0005886">
    <property type="term" value="C:plasma membrane"/>
    <property type="evidence" value="ECO:0007669"/>
    <property type="project" value="UniProtKB-SubCell"/>
</dbReference>
<name>A0A8J7PJC5_9PROT</name>
<sequence>MLKSLTLMFLLGLIKCYRLGISPFLPSRCRFIPSCSEYAYSALQEYGIFQGLKLTVKRLLRCHPWGAAGLDPLPPKRLKE</sequence>